<reference evidence="1 2" key="1">
    <citation type="submission" date="2017-07" db="EMBL/GenBank/DDBJ databases">
        <authorList>
            <person name="Talla V."/>
            <person name="Backstrom N."/>
        </authorList>
    </citation>
    <scope>NUCLEOTIDE SEQUENCE [LARGE SCALE GENOMIC DNA]</scope>
</reference>
<protein>
    <submittedName>
        <fullName evidence="1">Uncharacterized protein</fullName>
    </submittedName>
</protein>
<sequence length="87" mass="9777">MNSPRECGCHHQNKAIISEDMTQASTVQQVSKKVPEDKEWKLCKCLDNKPLTSPLIFAKTSDELRIKPCKCSEHNPSATSSTCTLHY</sequence>
<accession>A0A5E4Q416</accession>
<proteinExistence type="predicted"/>
<dbReference type="Proteomes" id="UP000324832">
    <property type="component" value="Unassembled WGS sequence"/>
</dbReference>
<name>A0A5E4Q416_9NEOP</name>
<evidence type="ECO:0000313" key="1">
    <source>
        <dbReference type="EMBL" id="VVC93019.1"/>
    </source>
</evidence>
<organism evidence="1 2">
    <name type="scientific">Leptidea sinapis</name>
    <dbReference type="NCBI Taxonomy" id="189913"/>
    <lineage>
        <taxon>Eukaryota</taxon>
        <taxon>Metazoa</taxon>
        <taxon>Ecdysozoa</taxon>
        <taxon>Arthropoda</taxon>
        <taxon>Hexapoda</taxon>
        <taxon>Insecta</taxon>
        <taxon>Pterygota</taxon>
        <taxon>Neoptera</taxon>
        <taxon>Endopterygota</taxon>
        <taxon>Lepidoptera</taxon>
        <taxon>Glossata</taxon>
        <taxon>Ditrysia</taxon>
        <taxon>Papilionoidea</taxon>
        <taxon>Pieridae</taxon>
        <taxon>Dismorphiinae</taxon>
        <taxon>Leptidea</taxon>
    </lineage>
</organism>
<dbReference type="EMBL" id="FZQP02001493">
    <property type="protein sequence ID" value="VVC93019.1"/>
    <property type="molecule type" value="Genomic_DNA"/>
</dbReference>
<evidence type="ECO:0000313" key="2">
    <source>
        <dbReference type="Proteomes" id="UP000324832"/>
    </source>
</evidence>
<dbReference type="AlphaFoldDB" id="A0A5E4Q416"/>
<keyword evidence="2" id="KW-1185">Reference proteome</keyword>
<gene>
    <name evidence="1" type="ORF">LSINAPIS_LOCUS5303</name>
</gene>